<dbReference type="InterPro" id="IPR037483">
    <property type="entry name" value="YjjU-like"/>
</dbReference>
<dbReference type="InterPro" id="IPR016035">
    <property type="entry name" value="Acyl_Trfase/lysoPLipase"/>
</dbReference>
<evidence type="ECO:0000256" key="3">
    <source>
        <dbReference type="ARBA" id="ARBA00023098"/>
    </source>
</evidence>
<feature type="active site" description="Nucleophile" evidence="4">
    <location>
        <position position="42"/>
    </location>
</feature>
<dbReference type="PANTHER" id="PTHR14226">
    <property type="entry name" value="NEUROPATHY TARGET ESTERASE/SWISS CHEESE D.MELANOGASTER"/>
    <property type="match status" value="1"/>
</dbReference>
<protein>
    <submittedName>
        <fullName evidence="6">Patatin family protein</fullName>
    </submittedName>
</protein>
<organism evidence="6 7">
    <name type="scientific">Ferrimonas lipolytica</name>
    <dbReference type="NCBI Taxonomy" id="2724191"/>
    <lineage>
        <taxon>Bacteria</taxon>
        <taxon>Pseudomonadati</taxon>
        <taxon>Pseudomonadota</taxon>
        <taxon>Gammaproteobacteria</taxon>
        <taxon>Alteromonadales</taxon>
        <taxon>Ferrimonadaceae</taxon>
        <taxon>Ferrimonas</taxon>
    </lineage>
</organism>
<dbReference type="InterPro" id="IPR045943">
    <property type="entry name" value="DUF6363"/>
</dbReference>
<feature type="short sequence motif" description="DGA/G" evidence="4">
    <location>
        <begin position="161"/>
        <end position="163"/>
    </location>
</feature>
<sequence length="283" mass="31302">MDQQQTALVVEGGALRAVFSCGVLDGFMDANFKPFDSLWGVSAGATNVAAYQAQMRGRNQKIYTDLAQRPQFMQPLALLRGGDVMDLDWLWQVSMAELGFDNDTFAQQPQPVFVAVTHRDQGTPHYLRANTSNIVELIKASSALPLLYRAGVELEGERYVDGGVADSIPVQAAIAHGATKIMVLRSRSANYRKPAPNAPRLLKRLLRNTPGLIEPMLSRAQHYNFSVELIRNPPAGIEIIEICPPKSFQPSRFSRQTKLMEQGYQLGLDAAASAMQRWQTNAK</sequence>
<dbReference type="SUPFAM" id="SSF52151">
    <property type="entry name" value="FabD/lysophospholipase-like"/>
    <property type="match status" value="1"/>
</dbReference>
<keyword evidence="2 4" id="KW-0442">Lipid degradation</keyword>
<dbReference type="PANTHER" id="PTHR14226:SF25">
    <property type="entry name" value="PHOSPHOESTERASE"/>
    <property type="match status" value="1"/>
</dbReference>
<dbReference type="InterPro" id="IPR002641">
    <property type="entry name" value="PNPLA_dom"/>
</dbReference>
<keyword evidence="1 4" id="KW-0378">Hydrolase</keyword>
<dbReference type="Proteomes" id="UP000501602">
    <property type="component" value="Chromosome"/>
</dbReference>
<evidence type="ECO:0000259" key="5">
    <source>
        <dbReference type="PROSITE" id="PS51635"/>
    </source>
</evidence>
<reference evidence="6 7" key="1">
    <citation type="submission" date="2020-04" db="EMBL/GenBank/DDBJ databases">
        <title>Ferrimonas sp. S7 isolated from sea water.</title>
        <authorList>
            <person name="Bae S.S."/>
            <person name="Baek K."/>
        </authorList>
    </citation>
    <scope>NUCLEOTIDE SEQUENCE [LARGE SCALE GENOMIC DNA]</scope>
    <source>
        <strain evidence="6 7">S7</strain>
    </source>
</reference>
<evidence type="ECO:0000256" key="1">
    <source>
        <dbReference type="ARBA" id="ARBA00022801"/>
    </source>
</evidence>
<dbReference type="AlphaFoldDB" id="A0A6H1UIW4"/>
<dbReference type="Gene3D" id="3.40.1090.10">
    <property type="entry name" value="Cytosolic phospholipase A2 catalytic domain"/>
    <property type="match status" value="2"/>
</dbReference>
<dbReference type="CDD" id="cd07208">
    <property type="entry name" value="Pat_hypo_Ecoli_yjju_like"/>
    <property type="match status" value="1"/>
</dbReference>
<dbReference type="Pfam" id="PF19890">
    <property type="entry name" value="DUF6363"/>
    <property type="match status" value="1"/>
</dbReference>
<dbReference type="EMBL" id="CP051180">
    <property type="protein sequence ID" value="QIZ78569.1"/>
    <property type="molecule type" value="Genomic_DNA"/>
</dbReference>
<evidence type="ECO:0000313" key="7">
    <source>
        <dbReference type="Proteomes" id="UP000501602"/>
    </source>
</evidence>
<evidence type="ECO:0000256" key="4">
    <source>
        <dbReference type="PROSITE-ProRule" id="PRU01161"/>
    </source>
</evidence>
<evidence type="ECO:0000256" key="2">
    <source>
        <dbReference type="ARBA" id="ARBA00022963"/>
    </source>
</evidence>
<name>A0A6H1UIW4_9GAMM</name>
<feature type="active site" description="Proton acceptor" evidence="4">
    <location>
        <position position="161"/>
    </location>
</feature>
<dbReference type="PROSITE" id="PS51635">
    <property type="entry name" value="PNPLA"/>
    <property type="match status" value="1"/>
</dbReference>
<feature type="short sequence motif" description="GXSXG" evidence="4">
    <location>
        <begin position="40"/>
        <end position="44"/>
    </location>
</feature>
<evidence type="ECO:0000313" key="6">
    <source>
        <dbReference type="EMBL" id="QIZ78569.1"/>
    </source>
</evidence>
<dbReference type="RefSeq" id="WP_168662656.1">
    <property type="nucleotide sequence ID" value="NZ_CP051180.1"/>
</dbReference>
<dbReference type="GO" id="GO:0016787">
    <property type="term" value="F:hydrolase activity"/>
    <property type="evidence" value="ECO:0007669"/>
    <property type="project" value="UniProtKB-UniRule"/>
</dbReference>
<dbReference type="GO" id="GO:0016042">
    <property type="term" value="P:lipid catabolic process"/>
    <property type="evidence" value="ECO:0007669"/>
    <property type="project" value="UniProtKB-UniRule"/>
</dbReference>
<dbReference type="InterPro" id="IPR050301">
    <property type="entry name" value="NTE"/>
</dbReference>
<gene>
    <name evidence="6" type="ORF">HER31_17680</name>
</gene>
<comment type="caution">
    <text evidence="4">Lacks conserved residue(s) required for the propagation of feature annotation.</text>
</comment>
<feature type="domain" description="PNPLA" evidence="5">
    <location>
        <begin position="8"/>
        <end position="174"/>
    </location>
</feature>
<accession>A0A6H1UIW4</accession>
<keyword evidence="3 4" id="KW-0443">Lipid metabolism</keyword>
<proteinExistence type="predicted"/>
<keyword evidence="7" id="KW-1185">Reference proteome</keyword>
<dbReference type="Pfam" id="PF01734">
    <property type="entry name" value="Patatin"/>
    <property type="match status" value="1"/>
</dbReference>
<dbReference type="KEGG" id="fes:HER31_17680"/>